<proteinExistence type="inferred from homology"/>
<dbReference type="AlphaFoldDB" id="A0AAE3KAV8"/>
<name>A0AAE3KAV8_9GAMM</name>
<keyword evidence="8" id="KW-1185">Reference proteome</keyword>
<evidence type="ECO:0000313" key="8">
    <source>
        <dbReference type="Proteomes" id="UP001205843"/>
    </source>
</evidence>
<dbReference type="InterPro" id="IPR005337">
    <property type="entry name" value="RapZ-like"/>
</dbReference>
<dbReference type="PANTHER" id="PTHR30448">
    <property type="entry name" value="RNASE ADAPTER PROTEIN RAPZ"/>
    <property type="match status" value="1"/>
</dbReference>
<feature type="binding site" evidence="4">
    <location>
        <begin position="12"/>
        <end position="19"/>
    </location>
    <ligand>
        <name>ATP</name>
        <dbReference type="ChEBI" id="CHEBI:30616"/>
    </ligand>
</feature>
<evidence type="ECO:0000313" key="7">
    <source>
        <dbReference type="EMBL" id="MCP1673896.1"/>
    </source>
</evidence>
<keyword evidence="3 4" id="KW-0342">GTP-binding</keyword>
<evidence type="ECO:0000259" key="5">
    <source>
        <dbReference type="Pfam" id="PF03668"/>
    </source>
</evidence>
<dbReference type="EMBL" id="JALJXV010000002">
    <property type="protein sequence ID" value="MCP1673896.1"/>
    <property type="molecule type" value="Genomic_DNA"/>
</dbReference>
<dbReference type="HAMAP" id="MF_00636">
    <property type="entry name" value="RapZ_like"/>
    <property type="match status" value="1"/>
</dbReference>
<feature type="binding site" evidence="4">
    <location>
        <begin position="64"/>
        <end position="67"/>
    </location>
    <ligand>
        <name>GTP</name>
        <dbReference type="ChEBI" id="CHEBI:37565"/>
    </ligand>
</feature>
<dbReference type="SUPFAM" id="SSF52540">
    <property type="entry name" value="P-loop containing nucleoside triphosphate hydrolases"/>
    <property type="match status" value="1"/>
</dbReference>
<reference evidence="7" key="1">
    <citation type="submission" date="2022-03" db="EMBL/GenBank/DDBJ databases">
        <title>Genomic Encyclopedia of Type Strains, Phase III (KMG-III): the genomes of soil and plant-associated and newly described type strains.</title>
        <authorList>
            <person name="Whitman W."/>
        </authorList>
    </citation>
    <scope>NUCLEOTIDE SEQUENCE</scope>
    <source>
        <strain evidence="7">ANL 6-2</strain>
    </source>
</reference>
<dbReference type="GO" id="GO:0005525">
    <property type="term" value="F:GTP binding"/>
    <property type="evidence" value="ECO:0007669"/>
    <property type="project" value="UniProtKB-UniRule"/>
</dbReference>
<keyword evidence="2 4" id="KW-0067">ATP-binding</keyword>
<feature type="domain" description="RapZ C-terminal" evidence="6">
    <location>
        <begin position="169"/>
        <end position="287"/>
    </location>
</feature>
<dbReference type="InterPro" id="IPR027417">
    <property type="entry name" value="P-loop_NTPase"/>
</dbReference>
<sequence length="288" mass="32176">MADARRLIIVSGLSGSGKTVALHTLEDAGYYCIDNLPISLLSGLGAHLGLLGTDGGQDFAVGIDARNRPGDLQQFPSFLDHLRAHGVKTEIVFLTADDATLIKRFSETRRRHPLSADDRPLAEAIAVERHLLSPIQERADLLVDTTTTTLHQLRDIINERLGGHHARLSILFQSFGFKHGVPADADFVFDVRCLPNPHWEPALRPLTGRDQPVAEYLEAQPQVEQMYVHIRDFLAHWIPAFERDNRSYLTIAIGCTGGQHRSVYLSERLAAHFARQFGQVSMRHRELS</sequence>
<evidence type="ECO:0000256" key="1">
    <source>
        <dbReference type="ARBA" id="ARBA00022741"/>
    </source>
</evidence>
<organism evidence="7 8">
    <name type="scientific">Natronocella acetinitrilica</name>
    <dbReference type="NCBI Taxonomy" id="414046"/>
    <lineage>
        <taxon>Bacteria</taxon>
        <taxon>Pseudomonadati</taxon>
        <taxon>Pseudomonadota</taxon>
        <taxon>Gammaproteobacteria</taxon>
        <taxon>Chromatiales</taxon>
        <taxon>Ectothiorhodospiraceae</taxon>
        <taxon>Natronocella</taxon>
    </lineage>
</organism>
<feature type="domain" description="RapZ-like N-terminal" evidence="5">
    <location>
        <begin position="7"/>
        <end position="164"/>
    </location>
</feature>
<evidence type="ECO:0000259" key="6">
    <source>
        <dbReference type="Pfam" id="PF22740"/>
    </source>
</evidence>
<dbReference type="Gene3D" id="3.40.50.300">
    <property type="entry name" value="P-loop containing nucleotide triphosphate hydrolases"/>
    <property type="match status" value="1"/>
</dbReference>
<dbReference type="NCBIfam" id="NF003828">
    <property type="entry name" value="PRK05416.1"/>
    <property type="match status" value="1"/>
</dbReference>
<dbReference type="Pfam" id="PF22740">
    <property type="entry name" value="PapZ_C"/>
    <property type="match status" value="1"/>
</dbReference>
<dbReference type="Proteomes" id="UP001205843">
    <property type="component" value="Unassembled WGS sequence"/>
</dbReference>
<gene>
    <name evidence="7" type="ORF">J2T57_000995</name>
</gene>
<dbReference type="GO" id="GO:0005524">
    <property type="term" value="F:ATP binding"/>
    <property type="evidence" value="ECO:0007669"/>
    <property type="project" value="UniProtKB-UniRule"/>
</dbReference>
<dbReference type="RefSeq" id="WP_253475160.1">
    <property type="nucleotide sequence ID" value="NZ_JALJXV010000002.1"/>
</dbReference>
<dbReference type="Pfam" id="PF03668">
    <property type="entry name" value="RapZ-like_N"/>
    <property type="match status" value="1"/>
</dbReference>
<evidence type="ECO:0000256" key="4">
    <source>
        <dbReference type="HAMAP-Rule" id="MF_00636"/>
    </source>
</evidence>
<dbReference type="InterPro" id="IPR053931">
    <property type="entry name" value="RapZ_C"/>
</dbReference>
<dbReference type="InterPro" id="IPR053930">
    <property type="entry name" value="RapZ-like_N"/>
</dbReference>
<protein>
    <submittedName>
        <fullName evidence="7">UPF0042 nucleotide-binding protein</fullName>
    </submittedName>
</protein>
<evidence type="ECO:0000256" key="3">
    <source>
        <dbReference type="ARBA" id="ARBA00023134"/>
    </source>
</evidence>
<dbReference type="PANTHER" id="PTHR30448:SF0">
    <property type="entry name" value="RNASE ADAPTER PROTEIN RAPZ"/>
    <property type="match status" value="1"/>
</dbReference>
<comment type="caution">
    <text evidence="7">The sequence shown here is derived from an EMBL/GenBank/DDBJ whole genome shotgun (WGS) entry which is preliminary data.</text>
</comment>
<dbReference type="PIRSF" id="PIRSF005052">
    <property type="entry name" value="P-loopkin"/>
    <property type="match status" value="1"/>
</dbReference>
<keyword evidence="1 4" id="KW-0547">Nucleotide-binding</keyword>
<evidence type="ECO:0000256" key="2">
    <source>
        <dbReference type="ARBA" id="ARBA00022840"/>
    </source>
</evidence>
<accession>A0AAE3KAV8</accession>